<dbReference type="EMBL" id="MH191398">
    <property type="protein sequence ID" value="AWN08661.1"/>
    <property type="molecule type" value="Genomic_DNA"/>
</dbReference>
<dbReference type="RefSeq" id="YP_009802171.1">
    <property type="nucleotide sequence ID" value="NC_047978.1"/>
</dbReference>
<dbReference type="Proteomes" id="UP000246222">
    <property type="component" value="Segment"/>
</dbReference>
<dbReference type="GeneID" id="54992705"/>
<sequence>MFTVYFTIRGRFDNYRDFNTLKEARDFAATLKDTIYVDITDGDKQYELEAPKLH</sequence>
<organism evidence="1 2">
    <name type="scientific">Erwinia phage Faunus</name>
    <dbReference type="NCBI Taxonomy" id="2182346"/>
    <lineage>
        <taxon>Viruses</taxon>
        <taxon>Duplodnaviria</taxon>
        <taxon>Heunggongvirae</taxon>
        <taxon>Uroviricota</taxon>
        <taxon>Caudoviricetes</taxon>
        <taxon>Chaseviridae</taxon>
        <taxon>Cleopatravirinae</taxon>
        <taxon>Faunusvirus</taxon>
        <taxon>Faunusvirus faunus</taxon>
    </lineage>
</organism>
<evidence type="ECO:0000313" key="2">
    <source>
        <dbReference type="Proteomes" id="UP000246222"/>
    </source>
</evidence>
<keyword evidence="2" id="KW-1185">Reference proteome</keyword>
<evidence type="ECO:0000313" key="1">
    <source>
        <dbReference type="EMBL" id="AWN08661.1"/>
    </source>
</evidence>
<dbReference type="KEGG" id="vg:54992705"/>
<name>A0A2U8UWM4_9CAUD</name>
<protein>
    <submittedName>
        <fullName evidence="1">Uncharacterized protein</fullName>
    </submittedName>
</protein>
<accession>A0A2U8UWM4</accession>
<reference evidence="1 2" key="1">
    <citation type="submission" date="2018-04" db="EMBL/GenBank/DDBJ databases">
        <title>Phage therapy in agriculture - a green tech approach to combat plant pathogenic bacteria.</title>
        <authorList>
            <person name="Djurhuus A.M."/>
            <person name="Carstens A.B."/>
            <person name="Hansen L.H."/>
        </authorList>
    </citation>
    <scope>NUCLEOTIDE SEQUENCE [LARGE SCALE GENOMIC DNA]</scope>
</reference>
<proteinExistence type="predicted"/>